<accession>A0ABW3L3C9</accession>
<dbReference type="EMBL" id="JBHTKL010000005">
    <property type="protein sequence ID" value="MFD1019498.1"/>
    <property type="molecule type" value="Genomic_DNA"/>
</dbReference>
<name>A0ABW3L3C9_9BACI</name>
<dbReference type="SUPFAM" id="SSF53474">
    <property type="entry name" value="alpha/beta-Hydrolases"/>
    <property type="match status" value="1"/>
</dbReference>
<dbReference type="PANTHER" id="PTHR48098:SF3">
    <property type="entry name" value="IRON(III) ENTEROBACTIN ESTERASE"/>
    <property type="match status" value="1"/>
</dbReference>
<dbReference type="InterPro" id="IPR050583">
    <property type="entry name" value="Mycobacterial_A85_antigen"/>
</dbReference>
<keyword evidence="1" id="KW-0378">Hydrolase</keyword>
<dbReference type="Gene3D" id="3.40.50.1820">
    <property type="entry name" value="alpha/beta hydrolase"/>
    <property type="match status" value="1"/>
</dbReference>
<protein>
    <submittedName>
        <fullName evidence="1">Alpha/beta hydrolase</fullName>
    </submittedName>
</protein>
<dbReference type="SUPFAM" id="SSF81296">
    <property type="entry name" value="E set domains"/>
    <property type="match status" value="1"/>
</dbReference>
<reference evidence="2" key="1">
    <citation type="journal article" date="2019" name="Int. J. Syst. Evol. Microbiol.">
        <title>The Global Catalogue of Microorganisms (GCM) 10K type strain sequencing project: providing services to taxonomists for standard genome sequencing and annotation.</title>
        <authorList>
            <consortium name="The Broad Institute Genomics Platform"/>
            <consortium name="The Broad Institute Genome Sequencing Center for Infectious Disease"/>
            <person name="Wu L."/>
            <person name="Ma J."/>
        </authorList>
    </citation>
    <scope>NUCLEOTIDE SEQUENCE [LARGE SCALE GENOMIC DNA]</scope>
    <source>
        <strain evidence="2">CCUG 56607</strain>
    </source>
</reference>
<gene>
    <name evidence="1" type="ORF">ACFQ2J_09980</name>
</gene>
<dbReference type="InterPro" id="IPR029058">
    <property type="entry name" value="AB_hydrolase_fold"/>
</dbReference>
<dbReference type="RefSeq" id="WP_386059485.1">
    <property type="nucleotide sequence ID" value="NZ_JBHTKL010000005.1"/>
</dbReference>
<evidence type="ECO:0000313" key="1">
    <source>
        <dbReference type="EMBL" id="MFD1019498.1"/>
    </source>
</evidence>
<dbReference type="PANTHER" id="PTHR48098">
    <property type="entry name" value="ENTEROCHELIN ESTERASE-RELATED"/>
    <property type="match status" value="1"/>
</dbReference>
<dbReference type="InterPro" id="IPR013783">
    <property type="entry name" value="Ig-like_fold"/>
</dbReference>
<dbReference type="Gene3D" id="2.60.40.10">
    <property type="entry name" value="Immunoglobulins"/>
    <property type="match status" value="1"/>
</dbReference>
<sequence>MKITEVQSPFINETFLSENIYEIDAHGTPLIEIVEDDIFVHFLYFGDEATTSVHVLGSFPGWDLQEGEMIKVEGKQVWVKSYKTDSPFASTYYFSVNDNFAEDDWGSRFEHLITDPRNPNKLVFSEVPTDKVTSEISYITVNEPLQSMELTNQNPNVYKEVFNSNVLNNQRNLWIYDPFKNSSTPKKLLIVFDGSQYTEAIPVPNMMDQLYEEGKIPPTVMVGVDSPNRFSELMGNEQFSGFLTEELLPWIRKNFHVSHHPEDVTLCGASLGGLTAFYSALNHPNYFGNVLCQSGSFNHKKLKDDQHWSVHFLESQPVAPVRIYMNAGRLEMQDLLSANSLTYEALRSKGFEVKYRLFNGGHDLLWWRETFLEGLEYLFCEG</sequence>
<dbReference type="Pfam" id="PF00756">
    <property type="entry name" value="Esterase"/>
    <property type="match status" value="1"/>
</dbReference>
<organism evidence="1 2">
    <name type="scientific">Thalassobacillus hwangdonensis</name>
    <dbReference type="NCBI Taxonomy" id="546108"/>
    <lineage>
        <taxon>Bacteria</taxon>
        <taxon>Bacillati</taxon>
        <taxon>Bacillota</taxon>
        <taxon>Bacilli</taxon>
        <taxon>Bacillales</taxon>
        <taxon>Bacillaceae</taxon>
        <taxon>Thalassobacillus</taxon>
    </lineage>
</organism>
<keyword evidence="2" id="KW-1185">Reference proteome</keyword>
<comment type="caution">
    <text evidence="1">The sequence shown here is derived from an EMBL/GenBank/DDBJ whole genome shotgun (WGS) entry which is preliminary data.</text>
</comment>
<dbReference type="Proteomes" id="UP001596990">
    <property type="component" value="Unassembled WGS sequence"/>
</dbReference>
<dbReference type="InterPro" id="IPR000801">
    <property type="entry name" value="Esterase-like"/>
</dbReference>
<dbReference type="InterPro" id="IPR014756">
    <property type="entry name" value="Ig_E-set"/>
</dbReference>
<evidence type="ECO:0000313" key="2">
    <source>
        <dbReference type="Proteomes" id="UP001596990"/>
    </source>
</evidence>
<dbReference type="GO" id="GO:0016787">
    <property type="term" value="F:hydrolase activity"/>
    <property type="evidence" value="ECO:0007669"/>
    <property type="project" value="UniProtKB-KW"/>
</dbReference>
<proteinExistence type="predicted"/>